<reference evidence="1 2" key="1">
    <citation type="submission" date="2021-10" db="EMBL/GenBank/DDBJ databases">
        <title>Anaerobic single-cell dispensing facilitates the cultivation of human gut bacteria.</title>
        <authorList>
            <person name="Afrizal A."/>
        </authorList>
    </citation>
    <scope>NUCLEOTIDE SEQUENCE [LARGE SCALE GENOMIC DNA]</scope>
    <source>
        <strain evidence="1 2">CLA-AA-H232</strain>
    </source>
</reference>
<accession>A0AAE3E161</accession>
<gene>
    <name evidence="1" type="ORF">LKE05_12535</name>
</gene>
<dbReference type="EMBL" id="JAJEQM010000020">
    <property type="protein sequence ID" value="MCC2211607.1"/>
    <property type="molecule type" value="Genomic_DNA"/>
</dbReference>
<sequence length="18" mass="2088">MPVRFVAEALGLEVEWLE</sequence>
<organism evidence="1 2">
    <name type="scientific">Hominilimicola fabiformis</name>
    <dbReference type="NCBI Taxonomy" id="2885356"/>
    <lineage>
        <taxon>Bacteria</taxon>
        <taxon>Bacillati</taxon>
        <taxon>Bacillota</taxon>
        <taxon>Clostridia</taxon>
        <taxon>Eubacteriales</taxon>
        <taxon>Oscillospiraceae</taxon>
        <taxon>Hominilimicola</taxon>
    </lineage>
</organism>
<evidence type="ECO:0000313" key="1">
    <source>
        <dbReference type="EMBL" id="MCC2211607.1"/>
    </source>
</evidence>
<keyword evidence="2" id="KW-1185">Reference proteome</keyword>
<dbReference type="Proteomes" id="UP001198242">
    <property type="component" value="Unassembled WGS sequence"/>
</dbReference>
<proteinExistence type="predicted"/>
<evidence type="ECO:0000313" key="2">
    <source>
        <dbReference type="Proteomes" id="UP001198242"/>
    </source>
</evidence>
<dbReference type="AlphaFoldDB" id="A0AAE3E161"/>
<protein>
    <submittedName>
        <fullName evidence="1">Copper amine oxidase N-terminal domain-containing protein</fullName>
    </submittedName>
</protein>
<comment type="caution">
    <text evidence="1">The sequence shown here is derived from an EMBL/GenBank/DDBJ whole genome shotgun (WGS) entry which is preliminary data.</text>
</comment>
<name>A0AAE3E161_9FIRM</name>